<evidence type="ECO:0000313" key="8">
    <source>
        <dbReference type="EMBL" id="GAA0949629.1"/>
    </source>
</evidence>
<dbReference type="Pfam" id="PF00877">
    <property type="entry name" value="NLPC_P60"/>
    <property type="match status" value="1"/>
</dbReference>
<evidence type="ECO:0000256" key="6">
    <source>
        <dbReference type="SAM" id="SignalP"/>
    </source>
</evidence>
<dbReference type="Proteomes" id="UP001501578">
    <property type="component" value="Unassembled WGS sequence"/>
</dbReference>
<dbReference type="PANTHER" id="PTHR47359:SF3">
    <property type="entry name" value="NLP_P60 DOMAIN-CONTAINING PROTEIN-RELATED"/>
    <property type="match status" value="1"/>
</dbReference>
<evidence type="ECO:0000256" key="5">
    <source>
        <dbReference type="SAM" id="Coils"/>
    </source>
</evidence>
<organism evidence="8 9">
    <name type="scientific">Nonomuraea longicatena</name>
    <dbReference type="NCBI Taxonomy" id="83682"/>
    <lineage>
        <taxon>Bacteria</taxon>
        <taxon>Bacillati</taxon>
        <taxon>Actinomycetota</taxon>
        <taxon>Actinomycetes</taxon>
        <taxon>Streptosporangiales</taxon>
        <taxon>Streptosporangiaceae</taxon>
        <taxon>Nonomuraea</taxon>
    </lineage>
</organism>
<proteinExistence type="inferred from homology"/>
<comment type="similarity">
    <text evidence="1">Belongs to the peptidase C40 family.</text>
</comment>
<keyword evidence="6" id="KW-0732">Signal</keyword>
<evidence type="ECO:0000313" key="9">
    <source>
        <dbReference type="Proteomes" id="UP001501578"/>
    </source>
</evidence>
<keyword evidence="4" id="KW-0788">Thiol protease</keyword>
<keyword evidence="5" id="KW-0175">Coiled coil</keyword>
<dbReference type="InterPro" id="IPR051794">
    <property type="entry name" value="PG_Endopeptidase_C40"/>
</dbReference>
<name>A0ABP4BIA0_9ACTN</name>
<feature type="coiled-coil region" evidence="5">
    <location>
        <begin position="206"/>
        <end position="240"/>
    </location>
</feature>
<accession>A0ABP4BIA0</accession>
<keyword evidence="2" id="KW-0645">Protease</keyword>
<dbReference type="EMBL" id="BAAAHQ010000045">
    <property type="protein sequence ID" value="GAA0949629.1"/>
    <property type="molecule type" value="Genomic_DNA"/>
</dbReference>
<feature type="coiled-coil region" evidence="5">
    <location>
        <begin position="46"/>
        <end position="101"/>
    </location>
</feature>
<feature type="chain" id="PRO_5045589061" evidence="6">
    <location>
        <begin position="24"/>
        <end position="374"/>
    </location>
</feature>
<dbReference type="SUPFAM" id="SSF54001">
    <property type="entry name" value="Cysteine proteinases"/>
    <property type="match status" value="1"/>
</dbReference>
<dbReference type="PANTHER" id="PTHR47359">
    <property type="entry name" value="PEPTIDOGLYCAN DL-ENDOPEPTIDASE CWLO"/>
    <property type="match status" value="1"/>
</dbReference>
<sequence>MRSVRAGFLVACALATLCPPAQADPRPSQDDVAEAREAVRDKNKALGSAAARLASAQGELDRLAAETERLVEAYNGELVRMAAARQTADAARARLTGAESEVATARTAVAVIAAETYGGFDLSKPMMTVLLDGGGDSDTLHRASMLEQMSGERAMTLERLRQAEEVAAIFRTQADQALGAQRSATARAETLKEAAERATRVQERETARLMREKRSLTKQVDAARSRAERLARERAAARVRTSFRAGAVPVRGSSGGDIAANWVLTQLGKPYVWAADGPASYDCSGLTMRAWEQAGVRIDHWTGTQWTSGPHVPMSQLRRGDLLFFGRITSDPGTIHHVGMYIGRGLMVHAPQTGDVVRIASMWRSDLVGATRPS</sequence>
<protein>
    <submittedName>
        <fullName evidence="8">NlpC/P60 family protein</fullName>
    </submittedName>
</protein>
<keyword evidence="9" id="KW-1185">Reference proteome</keyword>
<evidence type="ECO:0000256" key="1">
    <source>
        <dbReference type="ARBA" id="ARBA00007074"/>
    </source>
</evidence>
<dbReference type="RefSeq" id="WP_343954359.1">
    <property type="nucleotide sequence ID" value="NZ_BAAAHQ010000045.1"/>
</dbReference>
<dbReference type="Gene3D" id="3.90.1720.10">
    <property type="entry name" value="endopeptidase domain like (from Nostoc punctiforme)"/>
    <property type="match status" value="1"/>
</dbReference>
<reference evidence="9" key="1">
    <citation type="journal article" date="2019" name="Int. J. Syst. Evol. Microbiol.">
        <title>The Global Catalogue of Microorganisms (GCM) 10K type strain sequencing project: providing services to taxonomists for standard genome sequencing and annotation.</title>
        <authorList>
            <consortium name="The Broad Institute Genomics Platform"/>
            <consortium name="The Broad Institute Genome Sequencing Center for Infectious Disease"/>
            <person name="Wu L."/>
            <person name="Ma J."/>
        </authorList>
    </citation>
    <scope>NUCLEOTIDE SEQUENCE [LARGE SCALE GENOMIC DNA]</scope>
    <source>
        <strain evidence="9">JCM 11136</strain>
    </source>
</reference>
<evidence type="ECO:0000256" key="2">
    <source>
        <dbReference type="ARBA" id="ARBA00022670"/>
    </source>
</evidence>
<evidence type="ECO:0000256" key="4">
    <source>
        <dbReference type="ARBA" id="ARBA00022807"/>
    </source>
</evidence>
<evidence type="ECO:0000256" key="3">
    <source>
        <dbReference type="ARBA" id="ARBA00022801"/>
    </source>
</evidence>
<dbReference type="PROSITE" id="PS51935">
    <property type="entry name" value="NLPC_P60"/>
    <property type="match status" value="1"/>
</dbReference>
<dbReference type="InterPro" id="IPR000064">
    <property type="entry name" value="NLP_P60_dom"/>
</dbReference>
<keyword evidence="3" id="KW-0378">Hydrolase</keyword>
<gene>
    <name evidence="8" type="ORF">GCM10009560_68100</name>
</gene>
<evidence type="ECO:0000259" key="7">
    <source>
        <dbReference type="PROSITE" id="PS51935"/>
    </source>
</evidence>
<comment type="caution">
    <text evidence="8">The sequence shown here is derived from an EMBL/GenBank/DDBJ whole genome shotgun (WGS) entry which is preliminary data.</text>
</comment>
<feature type="signal peptide" evidence="6">
    <location>
        <begin position="1"/>
        <end position="23"/>
    </location>
</feature>
<feature type="domain" description="NlpC/P60" evidence="7">
    <location>
        <begin position="253"/>
        <end position="374"/>
    </location>
</feature>
<dbReference type="InterPro" id="IPR038765">
    <property type="entry name" value="Papain-like_cys_pep_sf"/>
</dbReference>